<accession>A0A814RU45</accession>
<feature type="domain" description="Translin-associated factor X-interacting protein 1 N-terminal" evidence="4">
    <location>
        <begin position="194"/>
        <end position="290"/>
    </location>
</feature>
<protein>
    <recommendedName>
        <fullName evidence="4">Translin-associated factor X-interacting protein 1 N-terminal domain-containing protein</fullName>
    </recommendedName>
</protein>
<comment type="caution">
    <text evidence="5">The sequence shown here is derived from an EMBL/GenBank/DDBJ whole genome shotgun (WGS) entry which is preliminary data.</text>
</comment>
<dbReference type="Proteomes" id="UP000682733">
    <property type="component" value="Unassembled WGS sequence"/>
</dbReference>
<feature type="coiled-coil region" evidence="2">
    <location>
        <begin position="370"/>
        <end position="397"/>
    </location>
</feature>
<dbReference type="Proteomes" id="UP000681722">
    <property type="component" value="Unassembled WGS sequence"/>
</dbReference>
<evidence type="ECO:0000313" key="5">
    <source>
        <dbReference type="EMBL" id="CAF1137421.1"/>
    </source>
</evidence>
<proteinExistence type="predicted"/>
<dbReference type="EMBL" id="CAJOBA010033880">
    <property type="protein sequence ID" value="CAF3973473.1"/>
    <property type="molecule type" value="Genomic_DNA"/>
</dbReference>
<evidence type="ECO:0000256" key="1">
    <source>
        <dbReference type="ARBA" id="ARBA00023054"/>
    </source>
</evidence>
<gene>
    <name evidence="5" type="ORF">GPM918_LOCUS20511</name>
    <name evidence="6" type="ORF">OVA965_LOCUS22128</name>
    <name evidence="7" type="ORF">SRO942_LOCUS20508</name>
    <name evidence="8" type="ORF">TMI583_LOCUS22842</name>
</gene>
<feature type="region of interest" description="Disordered" evidence="3">
    <location>
        <begin position="93"/>
        <end position="120"/>
    </location>
</feature>
<evidence type="ECO:0000313" key="8">
    <source>
        <dbReference type="EMBL" id="CAF3973473.1"/>
    </source>
</evidence>
<dbReference type="EMBL" id="CAJNOK010012357">
    <property type="protein sequence ID" value="CAF1161810.1"/>
    <property type="molecule type" value="Genomic_DNA"/>
</dbReference>
<keyword evidence="9" id="KW-1185">Reference proteome</keyword>
<evidence type="ECO:0000313" key="6">
    <source>
        <dbReference type="EMBL" id="CAF1161810.1"/>
    </source>
</evidence>
<dbReference type="PANTHER" id="PTHR34916">
    <property type="entry name" value="GI:13385330"/>
    <property type="match status" value="1"/>
</dbReference>
<reference evidence="5" key="1">
    <citation type="submission" date="2021-02" db="EMBL/GenBank/DDBJ databases">
        <authorList>
            <person name="Nowell W R."/>
        </authorList>
    </citation>
    <scope>NUCLEOTIDE SEQUENCE</scope>
</reference>
<name>A0A814RU45_9BILA</name>
<organism evidence="5 9">
    <name type="scientific">Didymodactylos carnosus</name>
    <dbReference type="NCBI Taxonomy" id="1234261"/>
    <lineage>
        <taxon>Eukaryota</taxon>
        <taxon>Metazoa</taxon>
        <taxon>Spiralia</taxon>
        <taxon>Gnathifera</taxon>
        <taxon>Rotifera</taxon>
        <taxon>Eurotatoria</taxon>
        <taxon>Bdelloidea</taxon>
        <taxon>Philodinida</taxon>
        <taxon>Philodinidae</taxon>
        <taxon>Didymodactylos</taxon>
    </lineage>
</organism>
<evidence type="ECO:0000259" key="4">
    <source>
        <dbReference type="Pfam" id="PF15739"/>
    </source>
</evidence>
<dbReference type="OrthoDB" id="10024479at2759"/>
<dbReference type="Proteomes" id="UP000663829">
    <property type="component" value="Unassembled WGS sequence"/>
</dbReference>
<dbReference type="InterPro" id="IPR032755">
    <property type="entry name" value="TSNAXIP1_N"/>
</dbReference>
<dbReference type="PANTHER" id="PTHR34916:SF1">
    <property type="entry name" value="GI:13385330"/>
    <property type="match status" value="1"/>
</dbReference>
<dbReference type="EMBL" id="CAJOBC010006502">
    <property type="protein sequence ID" value="CAF3901151.1"/>
    <property type="molecule type" value="Genomic_DNA"/>
</dbReference>
<dbReference type="Pfam" id="PF15739">
    <property type="entry name" value="TSNAXIP1_N"/>
    <property type="match status" value="1"/>
</dbReference>
<keyword evidence="1 2" id="KW-0175">Coiled coil</keyword>
<sequence>MSRIKNICNTVYQDQLQSIHDLTSGHLNENHLNRLPKDDKNVRKTWESAKKPHPTLRPSHRVTKENVTENAVNDMKQTLINFTTRNSLLSPRHSLTLPGLPIKKPKTDRPTSAESITDQPLPKLLQKKEKLSIPAFSIDISDENRLKKLKNFDANIVHKKDIGLHGFGYSEDFVNSVEQNLNMKVNVFDSQFQRQTLSLTRLQAYGDAMNQLVNGSSAFGPVLARIKSEYELYLDHLLTTQPEFGSHIAEQLKRLRTIRSPRRQYSPDPFDIEGCEERVKDALKKNEHLRIQVEELRQKQQEQRQLSATTTTRTDITKQTGELHIKTPAERVDELREHIFHVIDEMKDIRQELETKFVPSSVCSRIQQCIRDTEVDITKASKQNKTLTDEVVQFEEKIRSEILKNDTSEFGEEHVKEILMLLKKVDVLHAKHVMSNHLDDDNYFLHTYDDYFS</sequence>
<dbReference type="AlphaFoldDB" id="A0A814RU45"/>
<evidence type="ECO:0000313" key="7">
    <source>
        <dbReference type="EMBL" id="CAF3901151.1"/>
    </source>
</evidence>
<dbReference type="Proteomes" id="UP000677228">
    <property type="component" value="Unassembled WGS sequence"/>
</dbReference>
<feature type="coiled-coil region" evidence="2">
    <location>
        <begin position="272"/>
        <end position="306"/>
    </location>
</feature>
<evidence type="ECO:0000313" key="9">
    <source>
        <dbReference type="Proteomes" id="UP000663829"/>
    </source>
</evidence>
<evidence type="ECO:0000256" key="2">
    <source>
        <dbReference type="SAM" id="Coils"/>
    </source>
</evidence>
<evidence type="ECO:0000256" key="3">
    <source>
        <dbReference type="SAM" id="MobiDB-lite"/>
    </source>
</evidence>
<dbReference type="EMBL" id="CAJNOQ010006502">
    <property type="protein sequence ID" value="CAF1137421.1"/>
    <property type="molecule type" value="Genomic_DNA"/>
</dbReference>